<dbReference type="PANTHER" id="PTHR11746">
    <property type="entry name" value="O-METHYLTRANSFERASE"/>
    <property type="match status" value="1"/>
</dbReference>
<evidence type="ECO:0000259" key="6">
    <source>
        <dbReference type="Pfam" id="PF08100"/>
    </source>
</evidence>
<dbReference type="InterPro" id="IPR036388">
    <property type="entry name" value="WH-like_DNA-bd_sf"/>
</dbReference>
<dbReference type="SUPFAM" id="SSF46785">
    <property type="entry name" value="Winged helix' DNA-binding domain"/>
    <property type="match status" value="1"/>
</dbReference>
<dbReference type="InterPro" id="IPR012967">
    <property type="entry name" value="COMT_dimerisation"/>
</dbReference>
<evidence type="ECO:0000256" key="3">
    <source>
        <dbReference type="ARBA" id="ARBA00022691"/>
    </source>
</evidence>
<keyword evidence="1" id="KW-0489">Methyltransferase</keyword>
<dbReference type="EMBL" id="KZ305051">
    <property type="protein sequence ID" value="PIA35884.1"/>
    <property type="molecule type" value="Genomic_DNA"/>
</dbReference>
<dbReference type="GO" id="GO:0032259">
    <property type="term" value="P:methylation"/>
    <property type="evidence" value="ECO:0007669"/>
    <property type="project" value="UniProtKB-KW"/>
</dbReference>
<dbReference type="Gene3D" id="3.40.50.150">
    <property type="entry name" value="Vaccinia Virus protein VP39"/>
    <property type="match status" value="1"/>
</dbReference>
<dbReference type="InParanoid" id="A0A2G5CX85"/>
<evidence type="ECO:0000256" key="2">
    <source>
        <dbReference type="ARBA" id="ARBA00022679"/>
    </source>
</evidence>
<dbReference type="SUPFAM" id="SSF53335">
    <property type="entry name" value="S-adenosyl-L-methionine-dependent methyltransferases"/>
    <property type="match status" value="1"/>
</dbReference>
<keyword evidence="8" id="KW-1185">Reference proteome</keyword>
<dbReference type="InterPro" id="IPR029063">
    <property type="entry name" value="SAM-dependent_MTases_sf"/>
</dbReference>
<name>A0A2G5CX85_AQUCA</name>
<proteinExistence type="predicted"/>
<protein>
    <recommendedName>
        <fullName evidence="9">O-methyltransferase domain-containing protein</fullName>
    </recommendedName>
</protein>
<dbReference type="PROSITE" id="PS51683">
    <property type="entry name" value="SAM_OMT_II"/>
    <property type="match status" value="1"/>
</dbReference>
<dbReference type="Pfam" id="PF08100">
    <property type="entry name" value="Dimerisation"/>
    <property type="match status" value="1"/>
</dbReference>
<dbReference type="InterPro" id="IPR036390">
    <property type="entry name" value="WH_DNA-bd_sf"/>
</dbReference>
<accession>A0A2G5CX85</accession>
<feature type="active site" description="Proton acceptor" evidence="4">
    <location>
        <position position="261"/>
    </location>
</feature>
<organism evidence="7 8">
    <name type="scientific">Aquilegia coerulea</name>
    <name type="common">Rocky mountain columbine</name>
    <dbReference type="NCBI Taxonomy" id="218851"/>
    <lineage>
        <taxon>Eukaryota</taxon>
        <taxon>Viridiplantae</taxon>
        <taxon>Streptophyta</taxon>
        <taxon>Embryophyta</taxon>
        <taxon>Tracheophyta</taxon>
        <taxon>Spermatophyta</taxon>
        <taxon>Magnoliopsida</taxon>
        <taxon>Ranunculales</taxon>
        <taxon>Ranunculaceae</taxon>
        <taxon>Thalictroideae</taxon>
        <taxon>Aquilegia</taxon>
    </lineage>
</organism>
<sequence length="355" mass="39803">MQNQEEEQKQEMKWQAQIMDHMCGIVDSVVLKCAIELSLFDIINSNNYPITLSSLAISPNLVSIKPHNLYRLVRYLVHMNLLVIDVVQGKETFSLTQLSKLLVRDHQSNMVDWALAIIDEPCIHGWHQLSDCCFSPAGRPQATPFEKIHGKSVWMLAGENDGMNQLINNAMERDTRLVMPAFVQCCQKFLNGIASIVDVGGGGGMAMSYIVKSLPHIKCTTFDLPHVISASTQFPGVEMVGGDMFEHIPPADSILLKFMLHNWQDEECLKILKNCKEAIPKDKGKVIILDIVIDQDKDDNAVKRAKMNLDIDMMVTSGGKVRTAKEWKILLDLAGFSTHEIIFIIAIQSIIIAYP</sequence>
<feature type="domain" description="O-methyltransferase dimerisation" evidence="6">
    <location>
        <begin position="19"/>
        <end position="104"/>
    </location>
</feature>
<evidence type="ECO:0000256" key="1">
    <source>
        <dbReference type="ARBA" id="ARBA00022603"/>
    </source>
</evidence>
<dbReference type="GO" id="GO:0046983">
    <property type="term" value="F:protein dimerization activity"/>
    <property type="evidence" value="ECO:0007669"/>
    <property type="project" value="InterPro"/>
</dbReference>
<dbReference type="Gene3D" id="1.10.10.10">
    <property type="entry name" value="Winged helix-like DNA-binding domain superfamily/Winged helix DNA-binding domain"/>
    <property type="match status" value="1"/>
</dbReference>
<evidence type="ECO:0000313" key="8">
    <source>
        <dbReference type="Proteomes" id="UP000230069"/>
    </source>
</evidence>
<keyword evidence="2" id="KW-0808">Transferase</keyword>
<evidence type="ECO:0000256" key="4">
    <source>
        <dbReference type="PIRSR" id="PIRSR005739-1"/>
    </source>
</evidence>
<dbReference type="PIRSF" id="PIRSF005739">
    <property type="entry name" value="O-mtase"/>
    <property type="match status" value="1"/>
</dbReference>
<feature type="domain" description="O-methyltransferase C-terminal" evidence="5">
    <location>
        <begin position="126"/>
        <end position="337"/>
    </location>
</feature>
<keyword evidence="3" id="KW-0949">S-adenosyl-L-methionine</keyword>
<reference evidence="7 8" key="1">
    <citation type="submission" date="2017-09" db="EMBL/GenBank/DDBJ databases">
        <title>WGS assembly of Aquilegia coerulea Goldsmith.</title>
        <authorList>
            <person name="Hodges S."/>
            <person name="Kramer E."/>
            <person name="Nordborg M."/>
            <person name="Tomkins J."/>
            <person name="Borevitz J."/>
            <person name="Derieg N."/>
            <person name="Yan J."/>
            <person name="Mihaltcheva S."/>
            <person name="Hayes R.D."/>
            <person name="Rokhsar D."/>
        </authorList>
    </citation>
    <scope>NUCLEOTIDE SEQUENCE [LARGE SCALE GENOMIC DNA]</scope>
    <source>
        <strain evidence="8">cv. Goldsmith</strain>
    </source>
</reference>
<evidence type="ECO:0008006" key="9">
    <source>
        <dbReference type="Google" id="ProtNLM"/>
    </source>
</evidence>
<dbReference type="OrthoDB" id="1606438at2759"/>
<dbReference type="GO" id="GO:0008171">
    <property type="term" value="F:O-methyltransferase activity"/>
    <property type="evidence" value="ECO:0007669"/>
    <property type="project" value="InterPro"/>
</dbReference>
<dbReference type="InterPro" id="IPR001077">
    <property type="entry name" value="COMT_C"/>
</dbReference>
<dbReference type="InterPro" id="IPR016461">
    <property type="entry name" value="COMT-like"/>
</dbReference>
<dbReference type="Pfam" id="PF00891">
    <property type="entry name" value="Methyltransf_2"/>
    <property type="match status" value="1"/>
</dbReference>
<dbReference type="Proteomes" id="UP000230069">
    <property type="component" value="Unassembled WGS sequence"/>
</dbReference>
<evidence type="ECO:0000259" key="5">
    <source>
        <dbReference type="Pfam" id="PF00891"/>
    </source>
</evidence>
<dbReference type="AlphaFoldDB" id="A0A2G5CX85"/>
<gene>
    <name evidence="7" type="ORF">AQUCO_03400048v1</name>
</gene>
<evidence type="ECO:0000313" key="7">
    <source>
        <dbReference type="EMBL" id="PIA35884.1"/>
    </source>
</evidence>